<reference evidence="1" key="1">
    <citation type="submission" date="2015-12" db="EMBL/GenBank/DDBJ databases">
        <title>Gene expression during late stages of embryo sac development: a critical building block for successful pollen-pistil interactions.</title>
        <authorList>
            <person name="Liu Y."/>
            <person name="Joly V."/>
            <person name="Sabar M."/>
            <person name="Matton D.P."/>
        </authorList>
    </citation>
    <scope>NUCLEOTIDE SEQUENCE</scope>
</reference>
<evidence type="ECO:0000313" key="1">
    <source>
        <dbReference type="EMBL" id="JAP20526.1"/>
    </source>
</evidence>
<dbReference type="EMBL" id="GEDG01018748">
    <property type="protein sequence ID" value="JAP20526.1"/>
    <property type="molecule type" value="Transcribed_RNA"/>
</dbReference>
<proteinExistence type="predicted"/>
<organism evidence="1">
    <name type="scientific">Solanum chacoense</name>
    <name type="common">Chaco potato</name>
    <dbReference type="NCBI Taxonomy" id="4108"/>
    <lineage>
        <taxon>Eukaryota</taxon>
        <taxon>Viridiplantae</taxon>
        <taxon>Streptophyta</taxon>
        <taxon>Embryophyta</taxon>
        <taxon>Tracheophyta</taxon>
        <taxon>Spermatophyta</taxon>
        <taxon>Magnoliopsida</taxon>
        <taxon>eudicotyledons</taxon>
        <taxon>Gunneridae</taxon>
        <taxon>Pentapetalae</taxon>
        <taxon>asterids</taxon>
        <taxon>lamiids</taxon>
        <taxon>Solanales</taxon>
        <taxon>Solanaceae</taxon>
        <taxon>Solanoideae</taxon>
        <taxon>Solaneae</taxon>
        <taxon>Solanum</taxon>
    </lineage>
</organism>
<accession>A0A0V0HJ72</accession>
<dbReference type="AlphaFoldDB" id="A0A0V0HJ72"/>
<sequence length="74" mass="8765">MYLSSVYMKITCASFGHIFEVGKSEKELNQKLAKSFIRLEIVYGYWYFFETNKVCGSRRSVSRSRFEKLHHNST</sequence>
<name>A0A0V0HJ72_SOLCH</name>
<protein>
    <submittedName>
        <fullName evidence="1">Putative ovule protein</fullName>
    </submittedName>
</protein>